<keyword evidence="8" id="KW-1071">Ligand-gated ion channel</keyword>
<keyword evidence="6" id="KW-0406">Ion transport</keyword>
<dbReference type="PANTHER" id="PTHR10125">
    <property type="entry name" value="P2X PURINOCEPTOR"/>
    <property type="match status" value="1"/>
</dbReference>
<keyword evidence="9" id="KW-0407">Ion channel</keyword>
<dbReference type="AlphaFoldDB" id="A0A815K2L7"/>
<keyword evidence="4 10" id="KW-0812">Transmembrane</keyword>
<dbReference type="InterPro" id="IPR027309">
    <property type="entry name" value="P2X_extracellular_dom_sf"/>
</dbReference>
<evidence type="ECO:0000256" key="4">
    <source>
        <dbReference type="ARBA" id="ARBA00022692"/>
    </source>
</evidence>
<evidence type="ECO:0000313" key="13">
    <source>
        <dbReference type="EMBL" id="CAF4055746.1"/>
    </source>
</evidence>
<protein>
    <recommendedName>
        <fullName evidence="16">Purinergic receptor</fullName>
    </recommendedName>
</protein>
<reference evidence="12" key="1">
    <citation type="submission" date="2021-02" db="EMBL/GenBank/DDBJ databases">
        <authorList>
            <person name="Nowell W R."/>
        </authorList>
    </citation>
    <scope>NUCLEOTIDE SEQUENCE</scope>
</reference>
<evidence type="ECO:0000313" key="15">
    <source>
        <dbReference type="Proteomes" id="UP000663829"/>
    </source>
</evidence>
<dbReference type="GO" id="GO:0016020">
    <property type="term" value="C:membrane"/>
    <property type="evidence" value="ECO:0007669"/>
    <property type="project" value="TreeGrafter"/>
</dbReference>
<dbReference type="Proteomes" id="UP000681722">
    <property type="component" value="Unassembled WGS sequence"/>
</dbReference>
<proteinExistence type="inferred from homology"/>
<organism evidence="12 15">
    <name type="scientific">Didymodactylos carnosus</name>
    <dbReference type="NCBI Taxonomy" id="1234261"/>
    <lineage>
        <taxon>Eukaryota</taxon>
        <taxon>Metazoa</taxon>
        <taxon>Spiralia</taxon>
        <taxon>Gnathifera</taxon>
        <taxon>Rotifera</taxon>
        <taxon>Eurotatoria</taxon>
        <taxon>Bdelloidea</taxon>
        <taxon>Philodinida</taxon>
        <taxon>Philodinidae</taxon>
        <taxon>Didymodactylos</taxon>
    </lineage>
</organism>
<sequence length="368" mass="43128">MTTTFFCNAPKLILEFCTHYETPKVVRFKSTLIAFLSHLTKLLLAIYCILLMLQQDAYQIFDRSPISAVTVKVKDSPNCSHYLNYSCPESRYDAVDFVIPSLENSATSITTRTTETEYVLHLCNKTDFTHQYTCSVKQQCLMPPYYRQLLEKTNQTPPSLCWHQFSPSTKNNYEALDYTLFIKNYVEFPQLHLVRKNLVTDTMRPSYFTSCEYDEKHHRLCPKFRIRKILKLIESKSDEYEQMFHYGSLIEIKIIWKCNLDLSIKKCIPKYEFFRLDMPYSENIFIPGNYFETSRHFYTDEHELRRITTKVYSLRILVTVAGEVGRFDMFQTTTSVGSFLGIFGMGAIICDIVAAYITNFNIVKYDAK</sequence>
<dbReference type="Pfam" id="PF00864">
    <property type="entry name" value="P2X_receptor"/>
    <property type="match status" value="1"/>
</dbReference>
<evidence type="ECO:0000313" key="12">
    <source>
        <dbReference type="EMBL" id="CAF1389702.1"/>
    </source>
</evidence>
<comment type="caution">
    <text evidence="12">The sequence shown here is derived from an EMBL/GenBank/DDBJ whole genome shotgun (WGS) entry which is preliminary data.</text>
</comment>
<keyword evidence="15" id="KW-1185">Reference proteome</keyword>
<dbReference type="GO" id="GO:0098794">
    <property type="term" value="C:postsynapse"/>
    <property type="evidence" value="ECO:0007669"/>
    <property type="project" value="GOC"/>
</dbReference>
<feature type="transmembrane region" description="Helical" evidence="10">
    <location>
        <begin position="32"/>
        <end position="53"/>
    </location>
</feature>
<evidence type="ECO:0008006" key="16">
    <source>
        <dbReference type="Google" id="ProtNLM"/>
    </source>
</evidence>
<evidence type="ECO:0000313" key="14">
    <source>
        <dbReference type="EMBL" id="CAF4284386.1"/>
    </source>
</evidence>
<dbReference type="Gene3D" id="2.60.490.10">
    <property type="entry name" value="atp-gated p2x4 ion channel domain"/>
    <property type="match status" value="1"/>
</dbReference>
<dbReference type="EMBL" id="CAJOBC010082317">
    <property type="protein sequence ID" value="CAF4284386.1"/>
    <property type="molecule type" value="Genomic_DNA"/>
</dbReference>
<evidence type="ECO:0000256" key="2">
    <source>
        <dbReference type="ARBA" id="ARBA00009848"/>
    </source>
</evidence>
<dbReference type="EMBL" id="CAJOBA010038150">
    <property type="protein sequence ID" value="CAF4055746.1"/>
    <property type="molecule type" value="Genomic_DNA"/>
</dbReference>
<accession>A0A815K2L7</accession>
<comment type="similarity">
    <text evidence="2">Belongs to the P2X receptor family.</text>
</comment>
<dbReference type="GO" id="GO:0070588">
    <property type="term" value="P:calcium ion transmembrane transport"/>
    <property type="evidence" value="ECO:0007669"/>
    <property type="project" value="TreeGrafter"/>
</dbReference>
<gene>
    <name evidence="12" type="ORF">GPM918_LOCUS32735</name>
    <name evidence="11" type="ORF">OVA965_LOCUS26142</name>
    <name evidence="14" type="ORF">SRO942_LOCUS33407</name>
    <name evidence="13" type="ORF">TMI583_LOCUS26882</name>
</gene>
<evidence type="ECO:0000256" key="7">
    <source>
        <dbReference type="ARBA" id="ARBA00023136"/>
    </source>
</evidence>
<name>A0A815K2L7_9BILA</name>
<dbReference type="PANTHER" id="PTHR10125:SF31">
    <property type="entry name" value="P2X RECEPTOR E"/>
    <property type="match status" value="1"/>
</dbReference>
<dbReference type="GO" id="GO:0012505">
    <property type="term" value="C:endomembrane system"/>
    <property type="evidence" value="ECO:0007669"/>
    <property type="project" value="UniProtKB-SubCell"/>
</dbReference>
<dbReference type="GO" id="GO:0004931">
    <property type="term" value="F:extracellularly ATP-gated monoatomic cation channel activity"/>
    <property type="evidence" value="ECO:0007669"/>
    <property type="project" value="TreeGrafter"/>
</dbReference>
<evidence type="ECO:0000256" key="9">
    <source>
        <dbReference type="ARBA" id="ARBA00023303"/>
    </source>
</evidence>
<evidence type="ECO:0000256" key="8">
    <source>
        <dbReference type="ARBA" id="ARBA00023286"/>
    </source>
</evidence>
<keyword evidence="3" id="KW-0813">Transport</keyword>
<evidence type="ECO:0000313" key="11">
    <source>
        <dbReference type="EMBL" id="CAF1248073.1"/>
    </source>
</evidence>
<keyword evidence="5 10" id="KW-1133">Transmembrane helix</keyword>
<dbReference type="EMBL" id="CAJNOK010016595">
    <property type="protein sequence ID" value="CAF1248073.1"/>
    <property type="molecule type" value="Genomic_DNA"/>
</dbReference>
<evidence type="ECO:0000256" key="6">
    <source>
        <dbReference type="ARBA" id="ARBA00023065"/>
    </source>
</evidence>
<dbReference type="Proteomes" id="UP000663829">
    <property type="component" value="Unassembled WGS sequence"/>
</dbReference>
<evidence type="ECO:0000256" key="10">
    <source>
        <dbReference type="SAM" id="Phobius"/>
    </source>
</evidence>
<feature type="transmembrane region" description="Helical" evidence="10">
    <location>
        <begin position="336"/>
        <end position="358"/>
    </location>
</feature>
<keyword evidence="7 10" id="KW-0472">Membrane</keyword>
<comment type="subcellular location">
    <subcellularLocation>
        <location evidence="1">Endomembrane system</location>
    </subcellularLocation>
</comment>
<evidence type="ECO:0000256" key="3">
    <source>
        <dbReference type="ARBA" id="ARBA00022448"/>
    </source>
</evidence>
<dbReference type="OrthoDB" id="494673at2759"/>
<evidence type="ECO:0000256" key="1">
    <source>
        <dbReference type="ARBA" id="ARBA00004308"/>
    </source>
</evidence>
<dbReference type="Proteomes" id="UP000677228">
    <property type="component" value="Unassembled WGS sequence"/>
</dbReference>
<dbReference type="EMBL" id="CAJNOQ010016914">
    <property type="protein sequence ID" value="CAF1389702.1"/>
    <property type="molecule type" value="Genomic_DNA"/>
</dbReference>
<dbReference type="Gene3D" id="1.10.287.940">
    <property type="entry name" value="atp-gated p2x4 ion channel"/>
    <property type="match status" value="1"/>
</dbReference>
<dbReference type="Proteomes" id="UP000682733">
    <property type="component" value="Unassembled WGS sequence"/>
</dbReference>
<dbReference type="InterPro" id="IPR059116">
    <property type="entry name" value="P2X_receptor"/>
</dbReference>
<evidence type="ECO:0000256" key="5">
    <source>
        <dbReference type="ARBA" id="ARBA00022989"/>
    </source>
</evidence>